<evidence type="ECO:0000259" key="5">
    <source>
        <dbReference type="Pfam" id="PF00496"/>
    </source>
</evidence>
<dbReference type="GO" id="GO:1904680">
    <property type="term" value="F:peptide transmembrane transporter activity"/>
    <property type="evidence" value="ECO:0007669"/>
    <property type="project" value="TreeGrafter"/>
</dbReference>
<accession>A0A426TW55</accession>
<dbReference type="Proteomes" id="UP000280307">
    <property type="component" value="Unassembled WGS sequence"/>
</dbReference>
<keyword evidence="3 4" id="KW-0732">Signal</keyword>
<organism evidence="6 7">
    <name type="scientific">Candidatus Viridilinea halotolerans</name>
    <dbReference type="NCBI Taxonomy" id="2491704"/>
    <lineage>
        <taxon>Bacteria</taxon>
        <taxon>Bacillati</taxon>
        <taxon>Chloroflexota</taxon>
        <taxon>Chloroflexia</taxon>
        <taxon>Chloroflexales</taxon>
        <taxon>Chloroflexineae</taxon>
        <taxon>Oscillochloridaceae</taxon>
        <taxon>Candidatus Viridilinea</taxon>
    </lineage>
</organism>
<dbReference type="EMBL" id="RSAS01000617">
    <property type="protein sequence ID" value="RRR69553.1"/>
    <property type="molecule type" value="Genomic_DNA"/>
</dbReference>
<evidence type="ECO:0000256" key="1">
    <source>
        <dbReference type="ARBA" id="ARBA00005695"/>
    </source>
</evidence>
<dbReference type="PANTHER" id="PTHR30290">
    <property type="entry name" value="PERIPLASMIC BINDING COMPONENT OF ABC TRANSPORTER"/>
    <property type="match status" value="1"/>
</dbReference>
<feature type="chain" id="PRO_5019449423" description="Solute-binding protein family 5 domain-containing protein" evidence="4">
    <location>
        <begin position="36"/>
        <end position="521"/>
    </location>
</feature>
<keyword evidence="2" id="KW-0813">Transport</keyword>
<comment type="caution">
    <text evidence="6">The sequence shown here is derived from an EMBL/GenBank/DDBJ whole genome shotgun (WGS) entry which is preliminary data.</text>
</comment>
<dbReference type="GO" id="GO:0015833">
    <property type="term" value="P:peptide transport"/>
    <property type="evidence" value="ECO:0007669"/>
    <property type="project" value="TreeGrafter"/>
</dbReference>
<protein>
    <recommendedName>
        <fullName evidence="5">Solute-binding protein family 5 domain-containing protein</fullName>
    </recommendedName>
</protein>
<dbReference type="InterPro" id="IPR000914">
    <property type="entry name" value="SBP_5_dom"/>
</dbReference>
<dbReference type="Gene3D" id="3.10.105.10">
    <property type="entry name" value="Dipeptide-binding Protein, Domain 3"/>
    <property type="match status" value="1"/>
</dbReference>
<evidence type="ECO:0000256" key="4">
    <source>
        <dbReference type="SAM" id="SignalP"/>
    </source>
</evidence>
<dbReference type="PROSITE" id="PS51257">
    <property type="entry name" value="PROKAR_LIPOPROTEIN"/>
    <property type="match status" value="1"/>
</dbReference>
<evidence type="ECO:0000313" key="7">
    <source>
        <dbReference type="Proteomes" id="UP000280307"/>
    </source>
</evidence>
<dbReference type="PANTHER" id="PTHR30290:SF9">
    <property type="entry name" value="OLIGOPEPTIDE-BINDING PROTEIN APPA"/>
    <property type="match status" value="1"/>
</dbReference>
<evidence type="ECO:0000256" key="2">
    <source>
        <dbReference type="ARBA" id="ARBA00022448"/>
    </source>
</evidence>
<feature type="signal peptide" evidence="4">
    <location>
        <begin position="1"/>
        <end position="35"/>
    </location>
</feature>
<dbReference type="InterPro" id="IPR039424">
    <property type="entry name" value="SBP_5"/>
</dbReference>
<dbReference type="Pfam" id="PF00496">
    <property type="entry name" value="SBP_bac_5"/>
    <property type="match status" value="1"/>
</dbReference>
<dbReference type="Gene3D" id="3.40.190.10">
    <property type="entry name" value="Periplasmic binding protein-like II"/>
    <property type="match status" value="1"/>
</dbReference>
<name>A0A426TW55_9CHLR</name>
<reference evidence="6 7" key="1">
    <citation type="submission" date="2018-12" db="EMBL/GenBank/DDBJ databases">
        <title>Genome Sequence of Candidatus Viridilinea halotolerans isolated from saline sulfide-rich spring.</title>
        <authorList>
            <person name="Grouzdev D.S."/>
            <person name="Burganskaya E.I."/>
            <person name="Krutkina M.S."/>
            <person name="Sukhacheva M.V."/>
            <person name="Gorlenko V.M."/>
        </authorList>
    </citation>
    <scope>NUCLEOTIDE SEQUENCE [LARGE SCALE GENOMIC DNA]</scope>
    <source>
        <strain evidence="6">Chok-6</strain>
    </source>
</reference>
<proteinExistence type="inferred from homology"/>
<feature type="domain" description="Solute-binding protein family 5" evidence="5">
    <location>
        <begin position="97"/>
        <end position="418"/>
    </location>
</feature>
<evidence type="ECO:0000313" key="6">
    <source>
        <dbReference type="EMBL" id="RRR69553.1"/>
    </source>
</evidence>
<dbReference type="AlphaFoldDB" id="A0A426TW55"/>
<sequence length="521" mass="56976">MHAPRPPSAHRQMPRLLFVLLLLALLLAACGGAPAATPSNAPADAAAPASGPSGTLRFGFFTRFHTWDPHQESRMTNLVGLELVYDALLNEDLNGRLIPGLALEWNETPDYLDLTLREGVVFHDGTPFDAEAARANLLRARDDGAPPIKQQLAALEDVTVLDTYQLRLHLSRPVPDLLANLTRMTGMMISPAAFATAKDVPVGTGPWSFNPTESQVDVQYVFDAFPDFWDPQQQRLERVVILPITEQHSLINALRTGEIDAASVYTRNVAQLQAEGFNLLSNHSNYTIFQILDREGTLVPAFADERVRLALSYAIDRESFVDVAEMGHGMPTTRHLVEGDYGYSAAPSDLTYDPERARALLAEAGVTNLAFDVPSWGIDTELELIAGFFREVGVTMNPVPIAPGTLTQEAASGTWPAALVFTREIHVATFIANRVLRDGAMNPFKVVDPELEALATQAYTLPAVEAEPLWAELVHETAERGIVIHISFNSPFVVTAPHVQGGSVGYMKPFVMNLRGVTIEE</sequence>
<gene>
    <name evidence="6" type="ORF">EI684_15360</name>
</gene>
<evidence type="ECO:0000256" key="3">
    <source>
        <dbReference type="ARBA" id="ARBA00022729"/>
    </source>
</evidence>
<dbReference type="SUPFAM" id="SSF53850">
    <property type="entry name" value="Periplasmic binding protein-like II"/>
    <property type="match status" value="1"/>
</dbReference>
<comment type="similarity">
    <text evidence="1">Belongs to the bacterial solute-binding protein 5 family.</text>
</comment>